<evidence type="ECO:0000256" key="1">
    <source>
        <dbReference type="ARBA" id="ARBA00004141"/>
    </source>
</evidence>
<dbReference type="AlphaFoldDB" id="A0A1J1JGD2"/>
<keyword evidence="5 6" id="KW-0472">Membrane</keyword>
<dbReference type="GO" id="GO:0046873">
    <property type="term" value="F:metal ion transmembrane transporter activity"/>
    <property type="evidence" value="ECO:0007669"/>
    <property type="project" value="InterPro"/>
</dbReference>
<evidence type="ECO:0000256" key="4">
    <source>
        <dbReference type="ARBA" id="ARBA00022989"/>
    </source>
</evidence>
<dbReference type="InterPro" id="IPR001727">
    <property type="entry name" value="GDT1-like"/>
</dbReference>
<comment type="subcellular location">
    <subcellularLocation>
        <location evidence="1 6">Membrane</location>
        <topology evidence="1 6">Multi-pass membrane protein</topology>
    </subcellularLocation>
</comment>
<protein>
    <recommendedName>
        <fullName evidence="6">GDT1 family protein</fullName>
    </recommendedName>
</protein>
<evidence type="ECO:0000256" key="5">
    <source>
        <dbReference type="ARBA" id="ARBA00023136"/>
    </source>
</evidence>
<comment type="caution">
    <text evidence="6">Lacks conserved residue(s) required for the propagation of feature annotation.</text>
</comment>
<keyword evidence="3 6" id="KW-0812">Transmembrane</keyword>
<sequence>MKSVKSVFKDPASNLSAIADQQQDSAKPNTGKIFVSTFITIFLAEIGDKTQLTTLLMTAESHNPWIVFAGAGSALVLTSFLGVLVGQWLASRISPRTLELAAGSSLLLISVLLFWEVLH</sequence>
<dbReference type="EMBL" id="LO018304">
    <property type="protein sequence ID" value="CUM60526.1"/>
    <property type="molecule type" value="Genomic_DNA"/>
</dbReference>
<evidence type="ECO:0000256" key="6">
    <source>
        <dbReference type="RuleBase" id="RU365102"/>
    </source>
</evidence>
<keyword evidence="4 6" id="KW-1133">Transmembrane helix</keyword>
<gene>
    <name evidence="7" type="ORF">PLAM_2560</name>
</gene>
<evidence type="ECO:0000313" key="7">
    <source>
        <dbReference type="EMBL" id="CUM60526.1"/>
    </source>
</evidence>
<dbReference type="PANTHER" id="PTHR12608">
    <property type="entry name" value="TRANSMEMBRANE PROTEIN HTP-1 RELATED"/>
    <property type="match status" value="1"/>
</dbReference>
<organism evidence="7">
    <name type="scientific">Planktothrix agardhii</name>
    <name type="common">Oscillatoria agardhii</name>
    <dbReference type="NCBI Taxonomy" id="1160"/>
    <lineage>
        <taxon>Bacteria</taxon>
        <taxon>Bacillati</taxon>
        <taxon>Cyanobacteriota</taxon>
        <taxon>Cyanophyceae</taxon>
        <taxon>Oscillatoriophycideae</taxon>
        <taxon>Oscillatoriales</taxon>
        <taxon>Microcoleaceae</taxon>
        <taxon>Planktothrix</taxon>
    </lineage>
</organism>
<dbReference type="Pfam" id="PF01169">
    <property type="entry name" value="GDT1"/>
    <property type="match status" value="1"/>
</dbReference>
<evidence type="ECO:0000256" key="3">
    <source>
        <dbReference type="ARBA" id="ARBA00022692"/>
    </source>
</evidence>
<dbReference type="PANTHER" id="PTHR12608:SF1">
    <property type="entry name" value="TRANSMEMBRANE PROTEIN 165"/>
    <property type="match status" value="1"/>
</dbReference>
<reference evidence="7" key="1">
    <citation type="submission" date="2015-09" db="EMBL/GenBank/DDBJ databases">
        <authorList>
            <person name="Jackson K.R."/>
            <person name="Lunt B.L."/>
            <person name="Fisher J.N.B."/>
            <person name="Gardner A.V."/>
            <person name="Bailey M.E."/>
            <person name="Deus L.M."/>
            <person name="Earl A.S."/>
            <person name="Gibby P.D."/>
            <person name="Hartmann K.A."/>
            <person name="Liu J.E."/>
            <person name="Manci A.M."/>
            <person name="Nielsen D.A."/>
            <person name="Solomon M.B."/>
            <person name="Breakwell D.P."/>
            <person name="Burnett S.H."/>
            <person name="Grose J.H."/>
        </authorList>
    </citation>
    <scope>NUCLEOTIDE SEQUENCE</scope>
    <source>
        <strain evidence="7">7805</strain>
    </source>
</reference>
<accession>A0A1J1JGD2</accession>
<proteinExistence type="inferred from homology"/>
<name>A0A1J1JGD2_PLAAG</name>
<evidence type="ECO:0000256" key="2">
    <source>
        <dbReference type="ARBA" id="ARBA00009190"/>
    </source>
</evidence>
<feature type="transmembrane region" description="Helical" evidence="6">
    <location>
        <begin position="97"/>
        <end position="115"/>
    </location>
</feature>
<comment type="similarity">
    <text evidence="2 6">Belongs to the GDT1 family.</text>
</comment>
<feature type="transmembrane region" description="Helical" evidence="6">
    <location>
        <begin position="65"/>
        <end position="85"/>
    </location>
</feature>
<dbReference type="GO" id="GO:0016020">
    <property type="term" value="C:membrane"/>
    <property type="evidence" value="ECO:0007669"/>
    <property type="project" value="UniProtKB-SubCell"/>
</dbReference>